<organism evidence="1 2">
    <name type="scientific">Vermiconidia calcicola</name>
    <dbReference type="NCBI Taxonomy" id="1690605"/>
    <lineage>
        <taxon>Eukaryota</taxon>
        <taxon>Fungi</taxon>
        <taxon>Dikarya</taxon>
        <taxon>Ascomycota</taxon>
        <taxon>Pezizomycotina</taxon>
        <taxon>Dothideomycetes</taxon>
        <taxon>Dothideomycetidae</taxon>
        <taxon>Mycosphaerellales</taxon>
        <taxon>Extremaceae</taxon>
        <taxon>Vermiconidia</taxon>
    </lineage>
</organism>
<dbReference type="EMBL" id="JAUTXU010000445">
    <property type="protein sequence ID" value="KAK3680531.1"/>
    <property type="molecule type" value="Genomic_DNA"/>
</dbReference>
<keyword evidence="2" id="KW-1185">Reference proteome</keyword>
<protein>
    <submittedName>
        <fullName evidence="1">Uncharacterized protein</fullName>
    </submittedName>
</protein>
<sequence>MKMKSNLALLAFAAGSRALVSRQAPCCFGLTAYTYDGPAGAVGQLSDGQNRIGQEGPPEGSYCIDSNGGLTDGEGRGCIWTPPTTQFQCDVGAKPDAGFEVGCNGTVSYKGETTFYACDTGDNGGKNIYSEPLKGEPTCQPIWLVADDCMTNCVLTSTITADCTTSSPVPPARISVPPPKYSMPPPPKHSLPPQPPKAECPGVLEGN</sequence>
<evidence type="ECO:0000313" key="2">
    <source>
        <dbReference type="Proteomes" id="UP001281147"/>
    </source>
</evidence>
<evidence type="ECO:0000313" key="1">
    <source>
        <dbReference type="EMBL" id="KAK3680531.1"/>
    </source>
</evidence>
<accession>A0ACC3M998</accession>
<name>A0ACC3M998_9PEZI</name>
<comment type="caution">
    <text evidence="1">The sequence shown here is derived from an EMBL/GenBank/DDBJ whole genome shotgun (WGS) entry which is preliminary data.</text>
</comment>
<reference evidence="1" key="1">
    <citation type="submission" date="2023-07" db="EMBL/GenBank/DDBJ databases">
        <title>Black Yeasts Isolated from many extreme environments.</title>
        <authorList>
            <person name="Coleine C."/>
            <person name="Stajich J.E."/>
            <person name="Selbmann L."/>
        </authorList>
    </citation>
    <scope>NUCLEOTIDE SEQUENCE</scope>
    <source>
        <strain evidence="1">CCFEE 5714</strain>
    </source>
</reference>
<dbReference type="Proteomes" id="UP001281147">
    <property type="component" value="Unassembled WGS sequence"/>
</dbReference>
<gene>
    <name evidence="1" type="ORF">LTR37_021183</name>
</gene>
<proteinExistence type="predicted"/>